<dbReference type="RefSeq" id="WP_211630771.1">
    <property type="nucleotide sequence ID" value="NZ_CP073100.1"/>
</dbReference>
<feature type="region of interest" description="Disordered" evidence="1">
    <location>
        <begin position="261"/>
        <end position="281"/>
    </location>
</feature>
<feature type="compositionally biased region" description="Basic residues" evidence="1">
    <location>
        <begin position="385"/>
        <end position="397"/>
    </location>
</feature>
<protein>
    <submittedName>
        <fullName evidence="2">Uncharacterized protein</fullName>
    </submittedName>
</protein>
<feature type="region of interest" description="Disordered" evidence="1">
    <location>
        <begin position="363"/>
        <end position="403"/>
    </location>
</feature>
<reference evidence="2" key="1">
    <citation type="submission" date="2021-04" db="EMBL/GenBank/DDBJ databases">
        <title>Luteolibacter sp. 32A isolated from the skin of an Anderson's salamander (Ambystoma andersonii).</title>
        <authorList>
            <person name="Spergser J."/>
            <person name="Busse H.-J."/>
        </authorList>
    </citation>
    <scope>NUCLEOTIDE SEQUENCE</scope>
    <source>
        <strain evidence="2">32A</strain>
    </source>
</reference>
<dbReference type="EMBL" id="CP073100">
    <property type="protein sequence ID" value="QUE50631.1"/>
    <property type="molecule type" value="Genomic_DNA"/>
</dbReference>
<accession>A0A975G8C2</accession>
<name>A0A975G8C2_9BACT</name>
<evidence type="ECO:0000313" key="3">
    <source>
        <dbReference type="Proteomes" id="UP000676169"/>
    </source>
</evidence>
<gene>
    <name evidence="2" type="ORF">KBB96_17425</name>
</gene>
<evidence type="ECO:0000256" key="1">
    <source>
        <dbReference type="SAM" id="MobiDB-lite"/>
    </source>
</evidence>
<sequence>MIAEAPTPSVFTSKGDRLVDLSNALKAEETFGEGAWIVWNKTRRLLVAHGNRYTLAHADGVGFLREPHQVGISLAWYRGIGPGEPVSAAAKAIHRSEIVTRSCQHSATRWDHPDAASLGSIEVDASVCSEPDSPIADVQMSVDWQEKREAGALRWDFIANFNTEAQGRAERVISQVISPTGERWTITAKVRDLLLDGTSASERRWVEADGQAQAVHYRASSSQTGIPAAHRLGQVTIKGAALTVAEFDLAVREVKALLNEPDKDSAAPPDDPFATKETALARPPSCRDAILPEELKSYAPVTMWDVRAILAGWGIPLAETDCAAYDPRLGRLLVAFQDATNEERMEQRGAYGTTAHTHVLVDAQESLGRPPGDRGRCLRQSNGRRQAHRPKRTKHHASLQGRA</sequence>
<proteinExistence type="predicted"/>
<keyword evidence="3" id="KW-1185">Reference proteome</keyword>
<dbReference type="AlphaFoldDB" id="A0A975G8C2"/>
<organism evidence="2 3">
    <name type="scientific">Luteolibacter ambystomatis</name>
    <dbReference type="NCBI Taxonomy" id="2824561"/>
    <lineage>
        <taxon>Bacteria</taxon>
        <taxon>Pseudomonadati</taxon>
        <taxon>Verrucomicrobiota</taxon>
        <taxon>Verrucomicrobiia</taxon>
        <taxon>Verrucomicrobiales</taxon>
        <taxon>Verrucomicrobiaceae</taxon>
        <taxon>Luteolibacter</taxon>
    </lineage>
</organism>
<dbReference type="KEGG" id="lamb:KBB96_17425"/>
<evidence type="ECO:0000313" key="2">
    <source>
        <dbReference type="EMBL" id="QUE50631.1"/>
    </source>
</evidence>
<dbReference type="Proteomes" id="UP000676169">
    <property type="component" value="Chromosome"/>
</dbReference>